<evidence type="ECO:0000259" key="7">
    <source>
        <dbReference type="Pfam" id="PF17917"/>
    </source>
</evidence>
<dbReference type="InterPro" id="IPR041373">
    <property type="entry name" value="RT_RNaseH"/>
</dbReference>
<evidence type="ECO:0000313" key="9">
    <source>
        <dbReference type="Proteomes" id="UP000299102"/>
    </source>
</evidence>
<sequence length="236" mass="27057">MLLILPSVPSQNGHPIVSSRTLNEHELNYSATEKELLAIVWATKYFRPYLYGRRFLINSDHKPLQWLQNLKEPNQKLQRWKIKLNEFDFEIKHIPGRENHVADALSRARKENCNFNEEIEKNGSEPADEVDGAEDVSSVAATIHSADEDNSSHRRGLENVVGDGLKFLFGTLNKDDKMELESRFDDLKANIITTNEFNELIDHVNNESRLLQELESDVSYGNTIPPTKPPRATTQY</sequence>
<protein>
    <submittedName>
        <fullName evidence="8">Retrovirus-related Pol polyprotein from transposon 297</fullName>
    </submittedName>
</protein>
<evidence type="ECO:0000256" key="6">
    <source>
        <dbReference type="ARBA" id="ARBA00022918"/>
    </source>
</evidence>
<organism evidence="8 9">
    <name type="scientific">Eumeta variegata</name>
    <name type="common">Bagworm moth</name>
    <name type="synonym">Eumeta japonica</name>
    <dbReference type="NCBI Taxonomy" id="151549"/>
    <lineage>
        <taxon>Eukaryota</taxon>
        <taxon>Metazoa</taxon>
        <taxon>Ecdysozoa</taxon>
        <taxon>Arthropoda</taxon>
        <taxon>Hexapoda</taxon>
        <taxon>Insecta</taxon>
        <taxon>Pterygota</taxon>
        <taxon>Neoptera</taxon>
        <taxon>Endopterygota</taxon>
        <taxon>Lepidoptera</taxon>
        <taxon>Glossata</taxon>
        <taxon>Ditrysia</taxon>
        <taxon>Tineoidea</taxon>
        <taxon>Psychidae</taxon>
        <taxon>Oiketicinae</taxon>
        <taxon>Eumeta</taxon>
    </lineage>
</organism>
<keyword evidence="2" id="KW-0548">Nucleotidyltransferase</keyword>
<evidence type="ECO:0000313" key="8">
    <source>
        <dbReference type="EMBL" id="GBP12055.1"/>
    </source>
</evidence>
<dbReference type="CDD" id="cd09274">
    <property type="entry name" value="RNase_HI_RT_Ty3"/>
    <property type="match status" value="1"/>
</dbReference>
<dbReference type="InterPro" id="IPR043502">
    <property type="entry name" value="DNA/RNA_pol_sf"/>
</dbReference>
<name>A0A4C1TD70_EUMVA</name>
<dbReference type="PANTHER" id="PTHR37984:SF5">
    <property type="entry name" value="PROTEIN NYNRIN-LIKE"/>
    <property type="match status" value="1"/>
</dbReference>
<evidence type="ECO:0000256" key="1">
    <source>
        <dbReference type="ARBA" id="ARBA00022679"/>
    </source>
</evidence>
<keyword evidence="5" id="KW-0378">Hydrolase</keyword>
<reference evidence="8 9" key="1">
    <citation type="journal article" date="2019" name="Commun. Biol.">
        <title>The bagworm genome reveals a unique fibroin gene that provides high tensile strength.</title>
        <authorList>
            <person name="Kono N."/>
            <person name="Nakamura H."/>
            <person name="Ohtoshi R."/>
            <person name="Tomita M."/>
            <person name="Numata K."/>
            <person name="Arakawa K."/>
        </authorList>
    </citation>
    <scope>NUCLEOTIDE SEQUENCE [LARGE SCALE GENOMIC DNA]</scope>
</reference>
<dbReference type="SUPFAM" id="SSF56672">
    <property type="entry name" value="DNA/RNA polymerases"/>
    <property type="match status" value="1"/>
</dbReference>
<comment type="caution">
    <text evidence="8">The sequence shown here is derived from an EMBL/GenBank/DDBJ whole genome shotgun (WGS) entry which is preliminary data.</text>
</comment>
<evidence type="ECO:0000256" key="4">
    <source>
        <dbReference type="ARBA" id="ARBA00022759"/>
    </source>
</evidence>
<evidence type="ECO:0000256" key="5">
    <source>
        <dbReference type="ARBA" id="ARBA00022801"/>
    </source>
</evidence>
<dbReference type="Pfam" id="PF17917">
    <property type="entry name" value="RT_RNaseH"/>
    <property type="match status" value="1"/>
</dbReference>
<dbReference type="STRING" id="151549.A0A4C1TD70"/>
<evidence type="ECO:0000256" key="3">
    <source>
        <dbReference type="ARBA" id="ARBA00022722"/>
    </source>
</evidence>
<dbReference type="GO" id="GO:0016787">
    <property type="term" value="F:hydrolase activity"/>
    <property type="evidence" value="ECO:0007669"/>
    <property type="project" value="UniProtKB-KW"/>
</dbReference>
<feature type="domain" description="Reverse transcriptase RNase H-like" evidence="7">
    <location>
        <begin position="14"/>
        <end position="87"/>
    </location>
</feature>
<dbReference type="InterPro" id="IPR050951">
    <property type="entry name" value="Retrovirus_Pol_polyprotein"/>
</dbReference>
<keyword evidence="1" id="KW-0808">Transferase</keyword>
<dbReference type="AlphaFoldDB" id="A0A4C1TD70"/>
<dbReference type="Proteomes" id="UP000299102">
    <property type="component" value="Unassembled WGS sequence"/>
</dbReference>
<dbReference type="EMBL" id="BGZK01005003">
    <property type="protein sequence ID" value="GBP12055.1"/>
    <property type="molecule type" value="Genomic_DNA"/>
</dbReference>
<dbReference type="PANTHER" id="PTHR37984">
    <property type="entry name" value="PROTEIN CBG26694"/>
    <property type="match status" value="1"/>
</dbReference>
<dbReference type="GO" id="GO:0004519">
    <property type="term" value="F:endonuclease activity"/>
    <property type="evidence" value="ECO:0007669"/>
    <property type="project" value="UniProtKB-KW"/>
</dbReference>
<keyword evidence="9" id="KW-1185">Reference proteome</keyword>
<keyword evidence="3" id="KW-0540">Nuclease</keyword>
<keyword evidence="4" id="KW-0255">Endonuclease</keyword>
<proteinExistence type="predicted"/>
<evidence type="ECO:0000256" key="2">
    <source>
        <dbReference type="ARBA" id="ARBA00022695"/>
    </source>
</evidence>
<gene>
    <name evidence="8" type="primary">pol</name>
    <name evidence="8" type="ORF">EVAR_71652_1</name>
</gene>
<keyword evidence="6" id="KW-0695">RNA-directed DNA polymerase</keyword>
<dbReference type="GO" id="GO:0003964">
    <property type="term" value="F:RNA-directed DNA polymerase activity"/>
    <property type="evidence" value="ECO:0007669"/>
    <property type="project" value="UniProtKB-KW"/>
</dbReference>
<accession>A0A4C1TD70</accession>
<dbReference type="OrthoDB" id="427924at2759"/>